<dbReference type="EMBL" id="VZUF01008690">
    <property type="protein sequence ID" value="NXV54361.1"/>
    <property type="molecule type" value="Genomic_DNA"/>
</dbReference>
<sequence length="54" mass="6215">VNNKFGLRCKNCKTNIHHHCQGYVEMQRCFGKIPPGFRRAYSSPLYSEQQLGAT</sequence>
<keyword evidence="10" id="KW-0472">Membrane</keyword>
<dbReference type="GO" id="GO:0008270">
    <property type="term" value="F:zinc ion binding"/>
    <property type="evidence" value="ECO:0007669"/>
    <property type="project" value="UniProtKB-KW"/>
</dbReference>
<name>A0A7L3URK2_MOLAT</name>
<dbReference type="Proteomes" id="UP000553862">
    <property type="component" value="Unassembled WGS sequence"/>
</dbReference>
<keyword evidence="3" id="KW-0728">SH3 domain</keyword>
<dbReference type="AlphaFoldDB" id="A0A7L3URK2"/>
<dbReference type="GO" id="GO:0042383">
    <property type="term" value="C:sarcolemma"/>
    <property type="evidence" value="ECO:0007669"/>
    <property type="project" value="UniProtKB-SubCell"/>
</dbReference>
<evidence type="ECO:0000313" key="12">
    <source>
        <dbReference type="Proteomes" id="UP000553862"/>
    </source>
</evidence>
<dbReference type="InterPro" id="IPR046349">
    <property type="entry name" value="C1-like_sf"/>
</dbReference>
<evidence type="ECO:0000256" key="4">
    <source>
        <dbReference type="ARBA" id="ARBA00022475"/>
    </source>
</evidence>
<organism evidence="11 12">
    <name type="scientific">Molothrus ater</name>
    <name type="common">Brown-headed cowbird</name>
    <dbReference type="NCBI Taxonomy" id="84834"/>
    <lineage>
        <taxon>Eukaryota</taxon>
        <taxon>Metazoa</taxon>
        <taxon>Chordata</taxon>
        <taxon>Craniata</taxon>
        <taxon>Vertebrata</taxon>
        <taxon>Euteleostomi</taxon>
        <taxon>Archelosauria</taxon>
        <taxon>Archosauria</taxon>
        <taxon>Dinosauria</taxon>
        <taxon>Saurischia</taxon>
        <taxon>Theropoda</taxon>
        <taxon>Coelurosauria</taxon>
        <taxon>Aves</taxon>
        <taxon>Neognathae</taxon>
        <taxon>Neoaves</taxon>
        <taxon>Telluraves</taxon>
        <taxon>Australaves</taxon>
        <taxon>Passeriformes</taxon>
        <taxon>Passeroidea</taxon>
        <taxon>Icteridae</taxon>
        <taxon>Molothrus</taxon>
    </lineage>
</organism>
<keyword evidence="6" id="KW-0479">Metal-binding</keyword>
<accession>A0A7L3URK2</accession>
<dbReference type="GO" id="GO:0005737">
    <property type="term" value="C:cytoplasm"/>
    <property type="evidence" value="ECO:0007669"/>
    <property type="project" value="UniProtKB-SubCell"/>
</dbReference>
<evidence type="ECO:0000313" key="11">
    <source>
        <dbReference type="EMBL" id="NXV54361.1"/>
    </source>
</evidence>
<evidence type="ECO:0000256" key="1">
    <source>
        <dbReference type="ARBA" id="ARBA00004278"/>
    </source>
</evidence>
<dbReference type="Gene3D" id="3.30.60.20">
    <property type="match status" value="1"/>
</dbReference>
<keyword evidence="9" id="KW-0862">Zinc</keyword>
<evidence type="ECO:0000256" key="3">
    <source>
        <dbReference type="ARBA" id="ARBA00022443"/>
    </source>
</evidence>
<reference evidence="11 12" key="1">
    <citation type="submission" date="2019-09" db="EMBL/GenBank/DDBJ databases">
        <title>Bird 10,000 Genomes (B10K) Project - Family phase.</title>
        <authorList>
            <person name="Zhang G."/>
        </authorList>
    </citation>
    <scope>NUCLEOTIDE SEQUENCE [LARGE SCALE GENOMIC DNA]</scope>
    <source>
        <strain evidence="11">OUT-0049</strain>
        <tissue evidence="11">Muscle</tissue>
    </source>
</reference>
<dbReference type="SUPFAM" id="SSF57889">
    <property type="entry name" value="Cysteine-rich domain"/>
    <property type="match status" value="1"/>
</dbReference>
<evidence type="ECO:0000256" key="7">
    <source>
        <dbReference type="ARBA" id="ARBA00022737"/>
    </source>
</evidence>
<gene>
    <name evidence="11" type="primary">Stac3</name>
    <name evidence="11" type="ORF">MOLATE_R05131</name>
</gene>
<evidence type="ECO:0000256" key="10">
    <source>
        <dbReference type="ARBA" id="ARBA00023136"/>
    </source>
</evidence>
<feature type="non-terminal residue" evidence="11">
    <location>
        <position position="54"/>
    </location>
</feature>
<protein>
    <submittedName>
        <fullName evidence="11">STAC3 protein</fullName>
    </submittedName>
</protein>
<keyword evidence="4" id="KW-1003">Cell membrane</keyword>
<evidence type="ECO:0000256" key="2">
    <source>
        <dbReference type="ARBA" id="ARBA00004496"/>
    </source>
</evidence>
<dbReference type="PANTHER" id="PTHR15135">
    <property type="entry name" value="STAC"/>
    <property type="match status" value="1"/>
</dbReference>
<dbReference type="InterPro" id="IPR039688">
    <property type="entry name" value="STAC1/2/3"/>
</dbReference>
<comment type="caution">
    <text evidence="11">The sequence shown here is derived from an EMBL/GenBank/DDBJ whole genome shotgun (WGS) entry which is preliminary data.</text>
</comment>
<evidence type="ECO:0000256" key="6">
    <source>
        <dbReference type="ARBA" id="ARBA00022723"/>
    </source>
</evidence>
<proteinExistence type="predicted"/>
<dbReference type="GO" id="GO:1903078">
    <property type="term" value="P:positive regulation of protein localization to plasma membrane"/>
    <property type="evidence" value="ECO:0007669"/>
    <property type="project" value="TreeGrafter"/>
</dbReference>
<keyword evidence="8" id="KW-0863">Zinc-finger</keyword>
<comment type="subcellular location">
    <subcellularLocation>
        <location evidence="1">Cell membrane</location>
        <location evidence="1">Sarcolemma</location>
        <topology evidence="1">Peripheral membrane protein</topology>
        <orientation evidence="1">Cytoplasmic side</orientation>
    </subcellularLocation>
    <subcellularLocation>
        <location evidence="2">Cytoplasm</location>
    </subcellularLocation>
</comment>
<evidence type="ECO:0000256" key="5">
    <source>
        <dbReference type="ARBA" id="ARBA00022490"/>
    </source>
</evidence>
<keyword evidence="5" id="KW-0963">Cytoplasm</keyword>
<keyword evidence="7" id="KW-0677">Repeat</keyword>
<dbReference type="FunFam" id="3.30.60.20:FF:000022">
    <property type="entry name" value="SH3 and cysteine-rich domain-containing protein 3 isoform 2"/>
    <property type="match status" value="1"/>
</dbReference>
<dbReference type="GO" id="GO:0003009">
    <property type="term" value="P:skeletal muscle contraction"/>
    <property type="evidence" value="ECO:0007669"/>
    <property type="project" value="TreeGrafter"/>
</dbReference>
<keyword evidence="12" id="KW-1185">Reference proteome</keyword>
<evidence type="ECO:0000256" key="9">
    <source>
        <dbReference type="ARBA" id="ARBA00022833"/>
    </source>
</evidence>
<feature type="non-terminal residue" evidence="11">
    <location>
        <position position="1"/>
    </location>
</feature>
<evidence type="ECO:0000256" key="8">
    <source>
        <dbReference type="ARBA" id="ARBA00022771"/>
    </source>
</evidence>
<dbReference type="PANTHER" id="PTHR15135:SF2">
    <property type="entry name" value="SH3 AND CYSTEINE-RICH DOMAIN-CONTAINING PROTEIN 3"/>
    <property type="match status" value="1"/>
</dbReference>